<proteinExistence type="predicted"/>
<comment type="caution">
    <text evidence="2">The sequence shown here is derived from an EMBL/GenBank/DDBJ whole genome shotgun (WGS) entry which is preliminary data.</text>
</comment>
<feature type="region of interest" description="Disordered" evidence="1">
    <location>
        <begin position="37"/>
        <end position="68"/>
    </location>
</feature>
<evidence type="ECO:0000313" key="3">
    <source>
        <dbReference type="Proteomes" id="UP000052946"/>
    </source>
</evidence>
<sequence length="68" mass="7968">MEGKQVDQKSIDQRLATIKKLKEKLEENINEEMTFLKNGSPLSYNDTPAKKKQNKTKNKMTEEEIQKK</sequence>
<name>A0A0U9H507_9BACI</name>
<evidence type="ECO:0000313" key="2">
    <source>
        <dbReference type="EMBL" id="GAQ16777.1"/>
    </source>
</evidence>
<organism evidence="2 3">
    <name type="scientific">Oceanobacillus picturae</name>
    <dbReference type="NCBI Taxonomy" id="171693"/>
    <lineage>
        <taxon>Bacteria</taxon>
        <taxon>Bacillati</taxon>
        <taxon>Bacillota</taxon>
        <taxon>Bacilli</taxon>
        <taxon>Bacillales</taxon>
        <taxon>Bacillaceae</taxon>
        <taxon>Oceanobacillus</taxon>
    </lineage>
</organism>
<dbReference type="EMBL" id="BBXV01000010">
    <property type="protein sequence ID" value="GAQ16777.1"/>
    <property type="molecule type" value="Genomic_DNA"/>
</dbReference>
<protein>
    <submittedName>
        <fullName evidence="2">Phage-like protein</fullName>
    </submittedName>
</protein>
<gene>
    <name evidence="2" type="ORF">OPHB3_0701</name>
</gene>
<accession>A0A0U9H507</accession>
<evidence type="ECO:0000256" key="1">
    <source>
        <dbReference type="SAM" id="MobiDB-lite"/>
    </source>
</evidence>
<feature type="compositionally biased region" description="Basic and acidic residues" evidence="1">
    <location>
        <begin position="59"/>
        <end position="68"/>
    </location>
</feature>
<reference evidence="3" key="1">
    <citation type="submission" date="2015-07" db="EMBL/GenBank/DDBJ databases">
        <title>Draft Genome Sequence of Oceanobacillus picturae Heshi-B3 that Was Isolated from Fermented Rice Bran with Aging Salted Mackerel, Which Was Named Heshiko as Traditional Fermented Seafood in Japan.</title>
        <authorList>
            <person name="Akuzawa S."/>
            <person name="Nakagawa J."/>
            <person name="Kanekatsu T."/>
            <person name="Kanesaki Y."/>
            <person name="Suzuki T."/>
        </authorList>
    </citation>
    <scope>NUCLEOTIDE SEQUENCE [LARGE SCALE GENOMIC DNA]</scope>
    <source>
        <strain evidence="3">Heshi-B3</strain>
    </source>
</reference>
<reference evidence="2 3" key="2">
    <citation type="journal article" date="2016" name="Genome Announc.">
        <title>Draft Genome Sequence of Oceanobacillus picturae Heshi-B3, Isolated from Fermented Rice Bran in a Traditional Japanese Seafood Dish.</title>
        <authorList>
            <person name="Akuzawa S."/>
            <person name="Nagaoka J."/>
            <person name="Kanekatsu M."/>
            <person name="Kanesaki Y."/>
            <person name="Suzuki T."/>
        </authorList>
    </citation>
    <scope>NUCLEOTIDE SEQUENCE [LARGE SCALE GENOMIC DNA]</scope>
    <source>
        <strain evidence="2 3">Heshi-B3</strain>
    </source>
</reference>
<dbReference type="Proteomes" id="UP000052946">
    <property type="component" value="Unassembled WGS sequence"/>
</dbReference>
<dbReference type="AlphaFoldDB" id="A0A0U9H507"/>